<gene>
    <name evidence="2" type="ORF">PHYSODRAFT_331538</name>
</gene>
<dbReference type="Proteomes" id="UP000002640">
    <property type="component" value="Unassembled WGS sequence"/>
</dbReference>
<sequence length="189" mass="21526">MLDITELLSMIIAVVRSPKTYRVNSLQGVRLWSCLPHSITQEQARRLEKLESSGVYDLTDQSTNSISRRANRQYLQPRLLLRIAVAPISEPQNHIERLNVKRIVGDKSKKLALQGLQLLFHCEYLTLVQYVECVVPLVFIVYQLILSQLPNAAFYPHDDTDWTVATITNLVAFALMKVASFLFLSAELV</sequence>
<evidence type="ECO:0000313" key="3">
    <source>
        <dbReference type="Proteomes" id="UP000002640"/>
    </source>
</evidence>
<dbReference type="RefSeq" id="XP_009526659.1">
    <property type="nucleotide sequence ID" value="XM_009528364.1"/>
</dbReference>
<reference evidence="2 3" key="1">
    <citation type="journal article" date="2006" name="Science">
        <title>Phytophthora genome sequences uncover evolutionary origins and mechanisms of pathogenesis.</title>
        <authorList>
            <person name="Tyler B.M."/>
            <person name="Tripathy S."/>
            <person name="Zhang X."/>
            <person name="Dehal P."/>
            <person name="Jiang R.H."/>
            <person name="Aerts A."/>
            <person name="Arredondo F.D."/>
            <person name="Baxter L."/>
            <person name="Bensasson D."/>
            <person name="Beynon J.L."/>
            <person name="Chapman J."/>
            <person name="Damasceno C.M."/>
            <person name="Dorrance A.E."/>
            <person name="Dou D."/>
            <person name="Dickerman A.W."/>
            <person name="Dubchak I.L."/>
            <person name="Garbelotto M."/>
            <person name="Gijzen M."/>
            <person name="Gordon S.G."/>
            <person name="Govers F."/>
            <person name="Grunwald N.J."/>
            <person name="Huang W."/>
            <person name="Ivors K.L."/>
            <person name="Jones R.W."/>
            <person name="Kamoun S."/>
            <person name="Krampis K."/>
            <person name="Lamour K.H."/>
            <person name="Lee M.K."/>
            <person name="McDonald W.H."/>
            <person name="Medina M."/>
            <person name="Meijer H.J."/>
            <person name="Nordberg E.K."/>
            <person name="Maclean D.J."/>
            <person name="Ospina-Giraldo M.D."/>
            <person name="Morris P.F."/>
            <person name="Phuntumart V."/>
            <person name="Putnam N.H."/>
            <person name="Rash S."/>
            <person name="Rose J.K."/>
            <person name="Sakihama Y."/>
            <person name="Salamov A.A."/>
            <person name="Savidor A."/>
            <person name="Scheuring C.F."/>
            <person name="Smith B.M."/>
            <person name="Sobral B.W."/>
            <person name="Terry A."/>
            <person name="Torto-Alalibo T.A."/>
            <person name="Win J."/>
            <person name="Xu Z."/>
            <person name="Zhang H."/>
            <person name="Grigoriev I.V."/>
            <person name="Rokhsar D.S."/>
            <person name="Boore J.L."/>
        </authorList>
    </citation>
    <scope>NUCLEOTIDE SEQUENCE [LARGE SCALE GENOMIC DNA]</scope>
    <source>
        <strain evidence="2 3">P6497</strain>
    </source>
</reference>
<protein>
    <submittedName>
        <fullName evidence="2">Uncharacterized protein</fullName>
    </submittedName>
</protein>
<dbReference type="EMBL" id="JH159154">
    <property type="protein sequence ID" value="EGZ17601.1"/>
    <property type="molecule type" value="Genomic_DNA"/>
</dbReference>
<dbReference type="AlphaFoldDB" id="G4ZHD1"/>
<keyword evidence="1" id="KW-0812">Transmembrane</keyword>
<organism evidence="2 3">
    <name type="scientific">Phytophthora sojae (strain P6497)</name>
    <name type="common">Soybean stem and root rot agent</name>
    <name type="synonym">Phytophthora megasperma f. sp. glycines</name>
    <dbReference type="NCBI Taxonomy" id="1094619"/>
    <lineage>
        <taxon>Eukaryota</taxon>
        <taxon>Sar</taxon>
        <taxon>Stramenopiles</taxon>
        <taxon>Oomycota</taxon>
        <taxon>Peronosporomycetes</taxon>
        <taxon>Peronosporales</taxon>
        <taxon>Peronosporaceae</taxon>
        <taxon>Phytophthora</taxon>
    </lineage>
</organism>
<proteinExistence type="predicted"/>
<feature type="transmembrane region" description="Helical" evidence="1">
    <location>
        <begin position="162"/>
        <end position="184"/>
    </location>
</feature>
<accession>G4ZHD1</accession>
<evidence type="ECO:0000313" key="2">
    <source>
        <dbReference type="EMBL" id="EGZ17601.1"/>
    </source>
</evidence>
<keyword evidence="3" id="KW-1185">Reference proteome</keyword>
<dbReference type="KEGG" id="psoj:PHYSODRAFT_331538"/>
<dbReference type="GeneID" id="20646302"/>
<feature type="transmembrane region" description="Helical" evidence="1">
    <location>
        <begin position="118"/>
        <end position="142"/>
    </location>
</feature>
<keyword evidence="1" id="KW-1133">Transmembrane helix</keyword>
<name>G4ZHD1_PHYSP</name>
<keyword evidence="1" id="KW-0472">Membrane</keyword>
<evidence type="ECO:0000256" key="1">
    <source>
        <dbReference type="SAM" id="Phobius"/>
    </source>
</evidence>
<dbReference type="InParanoid" id="G4ZHD1"/>